<dbReference type="InterPro" id="IPR025924">
    <property type="entry name" value="YHYH_dom"/>
</dbReference>
<evidence type="ECO:0000259" key="2">
    <source>
        <dbReference type="Pfam" id="PF14240"/>
    </source>
</evidence>
<dbReference type="PANTHER" id="PTHR30289">
    <property type="entry name" value="UNCHARACTERIZED PROTEIN YBCL-RELATED"/>
    <property type="match status" value="1"/>
</dbReference>
<accession>A0A7R9Z199</accession>
<name>A0A7R9Z199_9STRA</name>
<dbReference type="PANTHER" id="PTHR30289:SF8">
    <property type="entry name" value="YHYH DOMAIN-CONTAINING PROTEIN"/>
    <property type="match status" value="1"/>
</dbReference>
<protein>
    <recommendedName>
        <fullName evidence="2">YHYH domain-containing protein</fullName>
    </recommendedName>
</protein>
<feature type="domain" description="YHYH" evidence="2">
    <location>
        <begin position="164"/>
        <end position="326"/>
    </location>
</feature>
<feature type="chain" id="PRO_5031570149" description="YHYH domain-containing protein" evidence="1">
    <location>
        <begin position="22"/>
        <end position="355"/>
    </location>
</feature>
<dbReference type="AlphaFoldDB" id="A0A7R9Z199"/>
<evidence type="ECO:0000313" key="3">
    <source>
        <dbReference type="EMBL" id="CAD8298795.1"/>
    </source>
</evidence>
<evidence type="ECO:0000256" key="1">
    <source>
        <dbReference type="SAM" id="SignalP"/>
    </source>
</evidence>
<reference evidence="3" key="1">
    <citation type="submission" date="2021-01" db="EMBL/GenBank/DDBJ databases">
        <authorList>
            <person name="Corre E."/>
            <person name="Pelletier E."/>
            <person name="Niang G."/>
            <person name="Scheremetjew M."/>
            <person name="Finn R."/>
            <person name="Kale V."/>
            <person name="Holt S."/>
            <person name="Cochrane G."/>
            <person name="Meng A."/>
            <person name="Brown T."/>
            <person name="Cohen L."/>
        </authorList>
    </citation>
    <scope>NUCLEOTIDE SEQUENCE</scope>
    <source>
        <strain evidence="3">CCMP147</strain>
    </source>
</reference>
<gene>
    <name evidence="3" type="ORF">TDUB1175_LOCUS4093</name>
</gene>
<organism evidence="3">
    <name type="scientific">Pseudictyota dubia</name>
    <dbReference type="NCBI Taxonomy" id="2749911"/>
    <lineage>
        <taxon>Eukaryota</taxon>
        <taxon>Sar</taxon>
        <taxon>Stramenopiles</taxon>
        <taxon>Ochrophyta</taxon>
        <taxon>Bacillariophyta</taxon>
        <taxon>Mediophyceae</taxon>
        <taxon>Biddulphiophycidae</taxon>
        <taxon>Eupodiscales</taxon>
        <taxon>Odontellaceae</taxon>
        <taxon>Pseudictyota</taxon>
    </lineage>
</organism>
<feature type="signal peptide" evidence="1">
    <location>
        <begin position="1"/>
        <end position="21"/>
    </location>
</feature>
<proteinExistence type="predicted"/>
<dbReference type="Pfam" id="PF14240">
    <property type="entry name" value="YHYH"/>
    <property type="match status" value="1"/>
</dbReference>
<sequence length="355" mass="38428">MTCIAFLNILPTLILPLLAVAQPGGGGGGGGSSCSTNYQHFSTGRRSGCKNDDKCTNFILDFSDVRKSIRDFSGKDVEDYSSYWSSEVGANQLVSDNYCTQNTPTSQTITSSGVAFTPDASCNTFTLDSNSIPNHDVENYCSAEGSRLPPYIGSAEIFEAYVYPKRPSNKYIMDTTNVVGLAVNGVHIFSPFTGIDSVATTDETVDTCNGHPANGIYHYHGFSSCIHNETVPAASGTTIPHSKIYGWAFDGFPIYGPYGYTDPEDDTSEVVRIVTGYEITSGDGTCPGDWQYTPATGHLDECNGRWTKTPEFPNGMYVYYLNVDENGSPEFPAVPYCFQSSDFTEYTSGNTPCAT</sequence>
<dbReference type="EMBL" id="HBED01008378">
    <property type="protein sequence ID" value="CAD8298795.1"/>
    <property type="molecule type" value="Transcribed_RNA"/>
</dbReference>
<keyword evidence="1" id="KW-0732">Signal</keyword>